<dbReference type="Proteomes" id="UP000291116">
    <property type="component" value="Unassembled WGS sequence"/>
</dbReference>
<organism evidence="2 3">
    <name type="scientific">Pseudo-nitzschia multistriata</name>
    <dbReference type="NCBI Taxonomy" id="183589"/>
    <lineage>
        <taxon>Eukaryota</taxon>
        <taxon>Sar</taxon>
        <taxon>Stramenopiles</taxon>
        <taxon>Ochrophyta</taxon>
        <taxon>Bacillariophyta</taxon>
        <taxon>Bacillariophyceae</taxon>
        <taxon>Bacillariophycidae</taxon>
        <taxon>Bacillariales</taxon>
        <taxon>Bacillariaceae</taxon>
        <taxon>Pseudo-nitzschia</taxon>
    </lineage>
</organism>
<dbReference type="OrthoDB" id="10534121at2759"/>
<evidence type="ECO:0000256" key="1">
    <source>
        <dbReference type="SAM" id="MobiDB-lite"/>
    </source>
</evidence>
<dbReference type="EMBL" id="CAACVS010000019">
    <property type="protein sequence ID" value="VEU34132.1"/>
    <property type="molecule type" value="Genomic_DNA"/>
</dbReference>
<keyword evidence="3" id="KW-1185">Reference proteome</keyword>
<evidence type="ECO:0000313" key="3">
    <source>
        <dbReference type="Proteomes" id="UP000291116"/>
    </source>
</evidence>
<feature type="region of interest" description="Disordered" evidence="1">
    <location>
        <begin position="1"/>
        <end position="20"/>
    </location>
</feature>
<evidence type="ECO:0000313" key="2">
    <source>
        <dbReference type="EMBL" id="VEU34132.1"/>
    </source>
</evidence>
<gene>
    <name evidence="2" type="ORF">PSNMU_V1.4_AUG-EV-PASAV3_0008270</name>
</gene>
<reference evidence="2 3" key="1">
    <citation type="submission" date="2019-01" db="EMBL/GenBank/DDBJ databases">
        <authorList>
            <person name="Ferrante I. M."/>
        </authorList>
    </citation>
    <scope>NUCLEOTIDE SEQUENCE [LARGE SCALE GENOMIC DNA]</scope>
    <source>
        <strain evidence="2 3">B856</strain>
    </source>
</reference>
<protein>
    <submittedName>
        <fullName evidence="2">Uncharacterized protein</fullName>
    </submittedName>
</protein>
<proteinExistence type="predicted"/>
<sequence>MKRQAQPDHQKGSENLESIDIIPTATSDDDMFSTALMKLSFTDRSAIEEELHGVSCMAVKETPELIEDALRCFDVELHKIDHKPGYDRAQEILMENSAVDTTFWLARKEFKLRFLRCEFFDPQKAAARFVSTNGCHIVTEADAEFTVLL</sequence>
<accession>A0A448YWE6</accession>
<name>A0A448YWE6_9STRA</name>
<dbReference type="AlphaFoldDB" id="A0A448YWE6"/>
<feature type="compositionally biased region" description="Basic and acidic residues" evidence="1">
    <location>
        <begin position="1"/>
        <end position="14"/>
    </location>
</feature>